<comment type="similarity">
    <text evidence="2">Belongs to the major facilitator superfamily. Proton-dependent oligopeptide transporter (POT/PTR) (TC 2.A.17) family.</text>
</comment>
<dbReference type="InterPro" id="IPR000109">
    <property type="entry name" value="POT_fam"/>
</dbReference>
<name>A0ABR1MQ04_9PEZI</name>
<feature type="transmembrane region" description="Helical" evidence="7">
    <location>
        <begin position="166"/>
        <end position="187"/>
    </location>
</feature>
<feature type="transmembrane region" description="Helical" evidence="7">
    <location>
        <begin position="448"/>
        <end position="468"/>
    </location>
</feature>
<feature type="transmembrane region" description="Helical" evidence="7">
    <location>
        <begin position="284"/>
        <end position="304"/>
    </location>
</feature>
<keyword evidence="4 7" id="KW-1133">Transmembrane helix</keyword>
<evidence type="ECO:0000313" key="8">
    <source>
        <dbReference type="EMBL" id="KAK7554767.1"/>
    </source>
</evidence>
<evidence type="ECO:0000256" key="6">
    <source>
        <dbReference type="SAM" id="MobiDB-lite"/>
    </source>
</evidence>
<dbReference type="EMBL" id="JBBPDW010000003">
    <property type="protein sequence ID" value="KAK7554767.1"/>
    <property type="molecule type" value="Genomic_DNA"/>
</dbReference>
<feature type="transmembrane region" description="Helical" evidence="7">
    <location>
        <begin position="526"/>
        <end position="547"/>
    </location>
</feature>
<evidence type="ECO:0000256" key="2">
    <source>
        <dbReference type="ARBA" id="ARBA00005982"/>
    </source>
</evidence>
<dbReference type="Gene3D" id="1.20.1250.20">
    <property type="entry name" value="MFS general substrate transporter like domains"/>
    <property type="match status" value="1"/>
</dbReference>
<dbReference type="Proteomes" id="UP001365128">
    <property type="component" value="Unassembled WGS sequence"/>
</dbReference>
<feature type="compositionally biased region" description="Acidic residues" evidence="6">
    <location>
        <begin position="626"/>
        <end position="637"/>
    </location>
</feature>
<evidence type="ECO:0000256" key="7">
    <source>
        <dbReference type="SAM" id="Phobius"/>
    </source>
</evidence>
<proteinExistence type="inferred from homology"/>
<accession>A0ABR1MQ04</accession>
<keyword evidence="3 7" id="KW-0812">Transmembrane</keyword>
<comment type="subcellular location">
    <subcellularLocation>
        <location evidence="1">Membrane</location>
        <topology evidence="1">Multi-pass membrane protein</topology>
    </subcellularLocation>
</comment>
<dbReference type="InterPro" id="IPR036259">
    <property type="entry name" value="MFS_trans_sf"/>
</dbReference>
<reference evidence="8 9" key="1">
    <citation type="submission" date="2024-04" db="EMBL/GenBank/DDBJ databases">
        <title>Phyllosticta paracitricarpa is synonymous to the EU quarantine fungus P. citricarpa based on phylogenomic analyses.</title>
        <authorList>
            <consortium name="Lawrence Berkeley National Laboratory"/>
            <person name="Van Ingen-Buijs V.A."/>
            <person name="Van Westerhoven A.C."/>
            <person name="Haridas S."/>
            <person name="Skiadas P."/>
            <person name="Martin F."/>
            <person name="Groenewald J.Z."/>
            <person name="Crous P.W."/>
            <person name="Seidl M.F."/>
        </authorList>
    </citation>
    <scope>NUCLEOTIDE SEQUENCE [LARGE SCALE GENOMIC DNA]</scope>
    <source>
        <strain evidence="8 9">CBS 122670</strain>
    </source>
</reference>
<dbReference type="SUPFAM" id="SSF103473">
    <property type="entry name" value="MFS general substrate transporter"/>
    <property type="match status" value="1"/>
</dbReference>
<feature type="compositionally biased region" description="Polar residues" evidence="6">
    <location>
        <begin position="23"/>
        <end position="40"/>
    </location>
</feature>
<feature type="transmembrane region" description="Helical" evidence="7">
    <location>
        <begin position="589"/>
        <end position="610"/>
    </location>
</feature>
<gene>
    <name evidence="8" type="ORF">IWX46DRAFT_229905</name>
</gene>
<feature type="compositionally biased region" description="Low complexity" evidence="6">
    <location>
        <begin position="1"/>
        <end position="13"/>
    </location>
</feature>
<dbReference type="PANTHER" id="PTHR11654">
    <property type="entry name" value="OLIGOPEPTIDE TRANSPORTER-RELATED"/>
    <property type="match status" value="1"/>
</dbReference>
<sequence>MEESAVSSSSARSFIIDVDRPSMSGTTSDSVTADTLSTQVPPAVAKRHTVETLAGISDGTSARETSSDKKFQGNVDTISVPPSRHDGLPNPTPEEQLTLRKIPGSIPMVCWLLCIVEFAERASFYGAKTVFSNFLEYPLPKGGNGAGAIEKGSEQTAGALGKGLQFANAFVLLFSFLAYVIPILGAWLADVKHGRFKTIVIGVVICFISHVIMIFGALPSVLRAYKGLAPFIVSLLVLALGAGIFKPNVAPLILDQYTAQKPYTRVLDSGEKVIVDPEATVNQIMLIFYALINVGAFFALATTYAEKNVGYWLAFLLPTILFMLLPVLLAFMYKRLVKVPPSGSELTKFIQVCSVAVKENGFKFWKKDYWAAARPSKLAEKGITTFGGKPIRWSDKFVKDVSRMLDACKIFLYFPIYNLNDNGIGSVANDQGSTMTSRGAPNDLLSNFNPITIIVAVPILNGIVYPFLRRNKIAFGPIKRITLGFCIACISSVIGAVVQYRVYETNPCGYNATSCVSDGKVSPVRIWWQVPIYSLGALSECFCNVTAYELAYARSPKSMRALVVSLFLFTTALSSALGEILSPVIKDPYLVWIWAGPAIALFVQTGIFWFRYKHLDGEAFMTTDDDDDEDTLNDEEASQNLHVRHTAGDEKGQGRGNEGGPEKI</sequence>
<feature type="transmembrane region" description="Helical" evidence="7">
    <location>
        <begin position="559"/>
        <end position="577"/>
    </location>
</feature>
<protein>
    <submittedName>
        <fullName evidence="8">MFS peptide transporter</fullName>
    </submittedName>
</protein>
<organism evidence="8 9">
    <name type="scientific">Phyllosticta citricarpa</name>
    <dbReference type="NCBI Taxonomy" id="55181"/>
    <lineage>
        <taxon>Eukaryota</taxon>
        <taxon>Fungi</taxon>
        <taxon>Dikarya</taxon>
        <taxon>Ascomycota</taxon>
        <taxon>Pezizomycotina</taxon>
        <taxon>Dothideomycetes</taxon>
        <taxon>Dothideomycetes incertae sedis</taxon>
        <taxon>Botryosphaeriales</taxon>
        <taxon>Phyllostictaceae</taxon>
        <taxon>Phyllosticta</taxon>
    </lineage>
</organism>
<evidence type="ECO:0000256" key="4">
    <source>
        <dbReference type="ARBA" id="ARBA00022989"/>
    </source>
</evidence>
<feature type="transmembrane region" description="Helical" evidence="7">
    <location>
        <begin position="228"/>
        <end position="245"/>
    </location>
</feature>
<comment type="caution">
    <text evidence="8">The sequence shown here is derived from an EMBL/GenBank/DDBJ whole genome shotgun (WGS) entry which is preliminary data.</text>
</comment>
<evidence type="ECO:0000313" key="9">
    <source>
        <dbReference type="Proteomes" id="UP001365128"/>
    </source>
</evidence>
<keyword evidence="5 7" id="KW-0472">Membrane</keyword>
<feature type="transmembrane region" description="Helical" evidence="7">
    <location>
        <begin position="480"/>
        <end position="500"/>
    </location>
</feature>
<feature type="transmembrane region" description="Helical" evidence="7">
    <location>
        <begin position="311"/>
        <end position="333"/>
    </location>
</feature>
<dbReference type="Pfam" id="PF00854">
    <property type="entry name" value="PTR2"/>
    <property type="match status" value="1"/>
</dbReference>
<feature type="region of interest" description="Disordered" evidence="6">
    <location>
        <begin position="1"/>
        <end position="40"/>
    </location>
</feature>
<feature type="region of interest" description="Disordered" evidence="6">
    <location>
        <begin position="626"/>
        <end position="664"/>
    </location>
</feature>
<evidence type="ECO:0000256" key="3">
    <source>
        <dbReference type="ARBA" id="ARBA00022692"/>
    </source>
</evidence>
<evidence type="ECO:0000256" key="5">
    <source>
        <dbReference type="ARBA" id="ARBA00023136"/>
    </source>
</evidence>
<evidence type="ECO:0000256" key="1">
    <source>
        <dbReference type="ARBA" id="ARBA00004141"/>
    </source>
</evidence>
<keyword evidence="9" id="KW-1185">Reference proteome</keyword>
<feature type="compositionally biased region" description="Gly residues" evidence="6">
    <location>
        <begin position="654"/>
        <end position="664"/>
    </location>
</feature>
<feature type="transmembrane region" description="Helical" evidence="7">
    <location>
        <begin position="199"/>
        <end position="221"/>
    </location>
</feature>
<feature type="region of interest" description="Disordered" evidence="6">
    <location>
        <begin position="54"/>
        <end position="90"/>
    </location>
</feature>